<dbReference type="Gene3D" id="2.60.120.260">
    <property type="entry name" value="Galactose-binding domain-like"/>
    <property type="match status" value="1"/>
</dbReference>
<reference evidence="3 4" key="2">
    <citation type="journal article" date="2013" name="Genome Announc.">
        <title>Draft Genome Sequence of Methylobacterium mesophilicum Strain SR1.6/6, Isolated from Citrus sinensis.</title>
        <authorList>
            <person name="Marinho Almeida D."/>
            <person name="Dini-Andreote F."/>
            <person name="Camargo Neves A.A."/>
            <person name="Juca Ramos R.T."/>
            <person name="Andreote F.D."/>
            <person name="Carneiro A.R."/>
            <person name="Oliveira de Souza Lima A."/>
            <person name="Caracciolo Gomes de Sa P.H."/>
            <person name="Ribeiro Barbosa M.S."/>
            <person name="Araujo W.L."/>
            <person name="Silva A."/>
        </authorList>
    </citation>
    <scope>NUCLEOTIDE SEQUENCE [LARGE SCALE GENOMIC DNA]</scope>
    <source>
        <strain evidence="3 4">SR1.6/6</strain>
    </source>
</reference>
<dbReference type="SUPFAM" id="SSF49785">
    <property type="entry name" value="Galactose-binding domain-like"/>
    <property type="match status" value="1"/>
</dbReference>
<dbReference type="EMBL" id="CP043538">
    <property type="protein sequence ID" value="QGY05696.1"/>
    <property type="molecule type" value="Genomic_DNA"/>
</dbReference>
<dbReference type="OrthoDB" id="6056921at2"/>
<dbReference type="KEGG" id="mmes:MMSR116_30220"/>
<protein>
    <recommendedName>
        <fullName evidence="2">CBM6 domain-containing protein</fullName>
    </recommendedName>
</protein>
<dbReference type="Proteomes" id="UP000012488">
    <property type="component" value="Chromosome"/>
</dbReference>
<dbReference type="PROSITE" id="PS51175">
    <property type="entry name" value="CBM6"/>
    <property type="match status" value="1"/>
</dbReference>
<evidence type="ECO:0000256" key="1">
    <source>
        <dbReference type="SAM" id="MobiDB-lite"/>
    </source>
</evidence>
<proteinExistence type="predicted"/>
<evidence type="ECO:0000313" key="4">
    <source>
        <dbReference type="Proteomes" id="UP000012488"/>
    </source>
</evidence>
<evidence type="ECO:0000313" key="3">
    <source>
        <dbReference type="EMBL" id="QGY05696.1"/>
    </source>
</evidence>
<dbReference type="GO" id="GO:0030246">
    <property type="term" value="F:carbohydrate binding"/>
    <property type="evidence" value="ECO:0007669"/>
    <property type="project" value="InterPro"/>
</dbReference>
<dbReference type="AlphaFoldDB" id="A0A6B9FVN5"/>
<dbReference type="InterPro" id="IPR005084">
    <property type="entry name" value="CBM6"/>
</dbReference>
<sequence>MAGANPHHPEINMSDTTTLGQTSGAPNNTVTADFGNKSRTGAFRGGASGFLYGSGDDGEVTEYPSTTFRLSGGSKLDWGATDSGCAVLSGQGKASIYVTAIERGYYDVDFAWTASDPAAVTVSVNGRPFTVPAVDKAGRWRSNLCLHLVEGINEIVLSSSAEVRVQALTTRRNRGADANACRVSAETVRVLGAAKFTGVDHSAGSNVSGTGYVSGLGGGSTNALEISRPSSVGAGDYDLTVVYSNAQVAGKHDYNPQVVDLSLNVSEAGTLVGSARLRYTYSWISFWQRTLPVSLKTGAAPVTIFSPGDVGPCIDAVVFAPVQPVAPVTRPLV</sequence>
<feature type="domain" description="CBM6" evidence="2">
    <location>
        <begin position="181"/>
        <end position="320"/>
    </location>
</feature>
<dbReference type="InterPro" id="IPR008979">
    <property type="entry name" value="Galactose-bd-like_sf"/>
</dbReference>
<reference evidence="3 4" key="1">
    <citation type="journal article" date="2012" name="Genet. Mol. Biol.">
        <title>Analysis of 16S rRNA and mxaF genes revealing insights into Methylobacterium niche-specific plant association.</title>
        <authorList>
            <person name="Dourado M.N."/>
            <person name="Andreote F.D."/>
            <person name="Dini-Andreote F."/>
            <person name="Conti R."/>
            <person name="Araujo J.M."/>
            <person name="Araujo W.L."/>
        </authorList>
    </citation>
    <scope>NUCLEOTIDE SEQUENCE [LARGE SCALE GENOMIC DNA]</scope>
    <source>
        <strain evidence="3 4">SR1.6/6</strain>
    </source>
</reference>
<accession>A0A6B9FVN5</accession>
<dbReference type="RefSeq" id="WP_039893437.1">
    <property type="nucleotide sequence ID" value="NZ_CP043538.1"/>
</dbReference>
<evidence type="ECO:0000259" key="2">
    <source>
        <dbReference type="PROSITE" id="PS51175"/>
    </source>
</evidence>
<feature type="compositionally biased region" description="Polar residues" evidence="1">
    <location>
        <begin position="13"/>
        <end position="31"/>
    </location>
</feature>
<organism evidence="3 4">
    <name type="scientific">Methylobacterium mesophilicum SR1.6/6</name>
    <dbReference type="NCBI Taxonomy" id="908290"/>
    <lineage>
        <taxon>Bacteria</taxon>
        <taxon>Pseudomonadati</taxon>
        <taxon>Pseudomonadota</taxon>
        <taxon>Alphaproteobacteria</taxon>
        <taxon>Hyphomicrobiales</taxon>
        <taxon>Methylobacteriaceae</taxon>
        <taxon>Methylobacterium</taxon>
    </lineage>
</organism>
<gene>
    <name evidence="3" type="ORF">MMSR116_30220</name>
</gene>
<feature type="region of interest" description="Disordered" evidence="1">
    <location>
        <begin position="1"/>
        <end position="38"/>
    </location>
</feature>
<name>A0A6B9FVN5_9HYPH</name>